<gene>
    <name evidence="1" type="ORF">JCM19235_1304</name>
</gene>
<sequence length="179" mass="21022">MVNTAKKLRATAVQERPYYIENLKHLIEQAYYRHHETLFECEINNLALEIYLRSYSVKEMQMLVTAPNDLVFSSDSIKFYIKDNDEQVPVRLDIGDNNLFLVDHSPVVLESDDELAVHYRDIIRRMTALRDSDELTALLRRVDTLAQSRTYTTFIREVKKVSKHVKTAERLMNKANSER</sequence>
<reference evidence="1 2" key="2">
    <citation type="submission" date="2014-09" db="EMBL/GenBank/DDBJ databases">
        <authorList>
            <consortium name="NBRP consortium"/>
            <person name="Sawabe T."/>
            <person name="Meirelles P."/>
            <person name="Nakanishi M."/>
            <person name="Sayaka M."/>
            <person name="Hattori M."/>
            <person name="Ohkuma M."/>
        </authorList>
    </citation>
    <scope>NUCLEOTIDE SEQUENCE [LARGE SCALE GENOMIC DNA]</scope>
    <source>
        <strain evidence="2">JCM19235</strain>
    </source>
</reference>
<keyword evidence="2" id="KW-1185">Reference proteome</keyword>
<dbReference type="AlphaFoldDB" id="A0A090S8A7"/>
<dbReference type="Proteomes" id="UP000029228">
    <property type="component" value="Unassembled WGS sequence"/>
</dbReference>
<organism evidence="1 2">
    <name type="scientific">Vibrio maritimus</name>
    <dbReference type="NCBI Taxonomy" id="990268"/>
    <lineage>
        <taxon>Bacteria</taxon>
        <taxon>Pseudomonadati</taxon>
        <taxon>Pseudomonadota</taxon>
        <taxon>Gammaproteobacteria</taxon>
        <taxon>Vibrionales</taxon>
        <taxon>Vibrionaceae</taxon>
        <taxon>Vibrio</taxon>
    </lineage>
</organism>
<name>A0A090S8A7_9VIBR</name>
<dbReference type="STRING" id="990268.JCM19235_1304"/>
<evidence type="ECO:0000313" key="1">
    <source>
        <dbReference type="EMBL" id="GAL23003.1"/>
    </source>
</evidence>
<proteinExistence type="predicted"/>
<evidence type="ECO:0000313" key="2">
    <source>
        <dbReference type="Proteomes" id="UP000029228"/>
    </source>
</evidence>
<accession>A0A090S8A7</accession>
<comment type="caution">
    <text evidence="1">The sequence shown here is derived from an EMBL/GenBank/DDBJ whole genome shotgun (WGS) entry which is preliminary data.</text>
</comment>
<reference evidence="1 2" key="1">
    <citation type="submission" date="2014-09" db="EMBL/GenBank/DDBJ databases">
        <title>Vibrio maritimus JCM 19235. (C45) whole genome shotgun sequence.</title>
        <authorList>
            <person name="Sawabe T."/>
            <person name="Meirelles P."/>
            <person name="Nakanishi M."/>
            <person name="Sayaka M."/>
            <person name="Hattori M."/>
            <person name="Ohkuma M."/>
        </authorList>
    </citation>
    <scope>NUCLEOTIDE SEQUENCE [LARGE SCALE GENOMIC DNA]</scope>
    <source>
        <strain evidence="2">JCM19235</strain>
    </source>
</reference>
<protein>
    <submittedName>
        <fullName evidence="1">Uncharacterized protein</fullName>
    </submittedName>
</protein>
<dbReference type="EMBL" id="BBMR01000017">
    <property type="protein sequence ID" value="GAL23003.1"/>
    <property type="molecule type" value="Genomic_DNA"/>
</dbReference>